<dbReference type="InterPro" id="IPR004386">
    <property type="entry name" value="Toxin_YafQ-like"/>
</dbReference>
<feature type="active site" description="Proton donor" evidence="2">
    <location>
        <position position="84"/>
    </location>
</feature>
<dbReference type="SUPFAM" id="SSF143011">
    <property type="entry name" value="RelE-like"/>
    <property type="match status" value="1"/>
</dbReference>
<protein>
    <submittedName>
        <fullName evidence="3">YafQ family addiction module toxin component</fullName>
    </submittedName>
</protein>
<dbReference type="GO" id="GO:0006402">
    <property type="term" value="P:mRNA catabolic process"/>
    <property type="evidence" value="ECO:0007669"/>
    <property type="project" value="TreeGrafter"/>
</dbReference>
<dbReference type="GO" id="GO:0006415">
    <property type="term" value="P:translational termination"/>
    <property type="evidence" value="ECO:0007669"/>
    <property type="project" value="TreeGrafter"/>
</dbReference>
<dbReference type="AlphaFoldDB" id="C3XHX0"/>
<evidence type="ECO:0000256" key="1">
    <source>
        <dbReference type="ARBA" id="ARBA00022649"/>
    </source>
</evidence>
<organism evidence="3 4">
    <name type="scientific">Helicobacter bilis ATCC 43879</name>
    <dbReference type="NCBI Taxonomy" id="613026"/>
    <lineage>
        <taxon>Bacteria</taxon>
        <taxon>Pseudomonadati</taxon>
        <taxon>Campylobacterota</taxon>
        <taxon>Epsilonproteobacteria</taxon>
        <taxon>Campylobacterales</taxon>
        <taxon>Helicobacteraceae</taxon>
        <taxon>Helicobacter</taxon>
    </lineage>
</organism>
<sequence length="90" mass="10554">MYKLHLTKRFTKEAKKLNPQDLKHTMEVLERLCNNETLEPKYKDHALSGDLAGARDCHIKPDLVLIYRQDKEVLELIALRIGKHSKVFKK</sequence>
<comment type="caution">
    <text evidence="3">The sequence shown here is derived from an EMBL/GenBank/DDBJ whole genome shotgun (WGS) entry which is preliminary data.</text>
</comment>
<dbReference type="EMBL" id="ACDN02000014">
    <property type="protein sequence ID" value="EEO24609.1"/>
    <property type="molecule type" value="Genomic_DNA"/>
</dbReference>
<name>C3XHX0_9HELI</name>
<evidence type="ECO:0000313" key="3">
    <source>
        <dbReference type="EMBL" id="EEO24609.1"/>
    </source>
</evidence>
<dbReference type="InterPro" id="IPR035093">
    <property type="entry name" value="RelE/ParE_toxin_dom_sf"/>
</dbReference>
<keyword evidence="4" id="KW-1185">Reference proteome</keyword>
<dbReference type="Gene3D" id="3.30.2310.20">
    <property type="entry name" value="RelE-like"/>
    <property type="match status" value="1"/>
</dbReference>
<dbReference type="HOGENOM" id="CLU_161929_4_1_7"/>
<dbReference type="GO" id="GO:0004521">
    <property type="term" value="F:RNA endonuclease activity"/>
    <property type="evidence" value="ECO:0007669"/>
    <property type="project" value="TreeGrafter"/>
</dbReference>
<evidence type="ECO:0000313" key="4">
    <source>
        <dbReference type="Proteomes" id="UP000005085"/>
    </source>
</evidence>
<dbReference type="Proteomes" id="UP000005085">
    <property type="component" value="Unassembled WGS sequence"/>
</dbReference>
<dbReference type="PANTHER" id="PTHR40588">
    <property type="entry name" value="MRNA INTERFERASE TOXIN YAFQ"/>
    <property type="match status" value="1"/>
</dbReference>
<reference evidence="3 4" key="1">
    <citation type="journal article" date="2014" name="Genome Announc.">
        <title>Draft genome sequences of six enterohepatic helicobacter species isolated from humans and one from rhesus macaques.</title>
        <authorList>
            <person name="Shen Z."/>
            <person name="Sheh A."/>
            <person name="Young S.K."/>
            <person name="Abouelliel A."/>
            <person name="Ward D.V."/>
            <person name="Earl A.M."/>
            <person name="Fox J.G."/>
        </authorList>
    </citation>
    <scope>NUCLEOTIDE SEQUENCE [LARGE SCALE GENOMIC DNA]</scope>
    <source>
        <strain evidence="3 4">ATCC 43879</strain>
    </source>
</reference>
<evidence type="ECO:0000256" key="2">
    <source>
        <dbReference type="PIRSR" id="PIRSR006156-1"/>
    </source>
</evidence>
<proteinExistence type="predicted"/>
<gene>
    <name evidence="3" type="ORF">HRAG_01666</name>
</gene>
<dbReference type="PANTHER" id="PTHR40588:SF1">
    <property type="entry name" value="MRNA INTERFERASE TOXIN YAFQ"/>
    <property type="match status" value="1"/>
</dbReference>
<dbReference type="OrthoDB" id="7030467at2"/>
<accession>C3XHX0</accession>
<dbReference type="RefSeq" id="WP_005219470.1">
    <property type="nucleotide sequence ID" value="NZ_KI392033.1"/>
</dbReference>
<dbReference type="PIRSF" id="PIRSF006156">
    <property type="entry name" value="YafQ"/>
    <property type="match status" value="1"/>
</dbReference>
<keyword evidence="1" id="KW-1277">Toxin-antitoxin system</keyword>
<dbReference type="InterPro" id="IPR007712">
    <property type="entry name" value="RelE/ParE_toxin"/>
</dbReference>
<dbReference type="Pfam" id="PF15738">
    <property type="entry name" value="YafQ_toxin"/>
    <property type="match status" value="1"/>
</dbReference>
<dbReference type="NCBIfam" id="TIGR02385">
    <property type="entry name" value="RelE_StbE"/>
    <property type="match status" value="1"/>
</dbReference>
<dbReference type="eggNOG" id="COG3041">
    <property type="taxonomic scope" value="Bacteria"/>
</dbReference>